<sequence length="280" mass="32966">MIFLPCHVIIWVFSFHFFVTFFVFSMHNYRDSGSILVIFYAIPVVNLEVVMVIMKDENDLYFCLQRERERERAIVVNLEFIKAIVTAEEVLLLDPLRHEVIPFVEQLRQQLPYKTQPKLHGPAYERELEMQVSNELQWLSSPKFDVSKLESDAYPVLHELAKNVSTNNLDFVRSLKSNLTRFLARVQKVRDEIEHLLDDNENMRRLYLSRNGLVNHQIEAHSTKSESPVSRNDYNDVEELEMLLEAYFMQLDSTRNKILSVSVHSPLSSKLMSVFNFDDY</sequence>
<dbReference type="OrthoDB" id="10251508at2759"/>
<evidence type="ECO:0000313" key="5">
    <source>
        <dbReference type="Proteomes" id="UP000447434"/>
    </source>
</evidence>
<proteinExistence type="inferred from homology"/>
<dbReference type="AlphaFoldDB" id="A0A6A4PI57"/>
<dbReference type="InterPro" id="IPR039204">
    <property type="entry name" value="MRS2-like"/>
</dbReference>
<gene>
    <name evidence="4" type="ORF">Lalb_Chr13g0295641</name>
</gene>
<dbReference type="PANTHER" id="PTHR13890:SF2">
    <property type="entry name" value="MAGNESIUM TRANSPORTER MRS2-4-RELATED"/>
    <property type="match status" value="1"/>
</dbReference>
<keyword evidence="2" id="KW-0175">Coiled coil</keyword>
<dbReference type="Proteomes" id="UP000447434">
    <property type="component" value="Chromosome 13"/>
</dbReference>
<comment type="caution">
    <text evidence="4">The sequence shown here is derived from an EMBL/GenBank/DDBJ whole genome shotgun (WGS) entry which is preliminary data.</text>
</comment>
<feature type="transmembrane region" description="Helical" evidence="3">
    <location>
        <begin position="6"/>
        <end position="24"/>
    </location>
</feature>
<comment type="similarity">
    <text evidence="1">Belongs to the CorA metal ion transporter (MIT) (TC 1.A.35.5) family.</text>
</comment>
<dbReference type="Pfam" id="PF22099">
    <property type="entry name" value="MRS2-like"/>
    <property type="match status" value="1"/>
</dbReference>
<dbReference type="Gene3D" id="1.20.58.340">
    <property type="entry name" value="Magnesium transport protein CorA, transmembrane region"/>
    <property type="match status" value="1"/>
</dbReference>
<keyword evidence="3" id="KW-1133">Transmembrane helix</keyword>
<evidence type="ECO:0000256" key="3">
    <source>
        <dbReference type="SAM" id="Phobius"/>
    </source>
</evidence>
<keyword evidence="3" id="KW-0812">Transmembrane</keyword>
<dbReference type="Gene3D" id="2.40.128.330">
    <property type="match status" value="1"/>
</dbReference>
<evidence type="ECO:0000256" key="1">
    <source>
        <dbReference type="ARBA" id="ARBA00007535"/>
    </source>
</evidence>
<organism evidence="4 5">
    <name type="scientific">Lupinus albus</name>
    <name type="common">White lupine</name>
    <name type="synonym">Lupinus termis</name>
    <dbReference type="NCBI Taxonomy" id="3870"/>
    <lineage>
        <taxon>Eukaryota</taxon>
        <taxon>Viridiplantae</taxon>
        <taxon>Streptophyta</taxon>
        <taxon>Embryophyta</taxon>
        <taxon>Tracheophyta</taxon>
        <taxon>Spermatophyta</taxon>
        <taxon>Magnoliopsida</taxon>
        <taxon>eudicotyledons</taxon>
        <taxon>Gunneridae</taxon>
        <taxon>Pentapetalae</taxon>
        <taxon>rosids</taxon>
        <taxon>fabids</taxon>
        <taxon>Fabales</taxon>
        <taxon>Fabaceae</taxon>
        <taxon>Papilionoideae</taxon>
        <taxon>50 kb inversion clade</taxon>
        <taxon>genistoids sensu lato</taxon>
        <taxon>core genistoids</taxon>
        <taxon>Genisteae</taxon>
        <taxon>Lupinus</taxon>
    </lineage>
</organism>
<dbReference type="PANTHER" id="PTHR13890">
    <property type="entry name" value="RNA SPLICING PROTEIN MRS2, MITOCHONDRIAL"/>
    <property type="match status" value="1"/>
</dbReference>
<dbReference type="EMBL" id="WOCE01000013">
    <property type="protein sequence ID" value="KAE9601235.1"/>
    <property type="molecule type" value="Genomic_DNA"/>
</dbReference>
<keyword evidence="5" id="KW-1185">Reference proteome</keyword>
<evidence type="ECO:0000256" key="2">
    <source>
        <dbReference type="SAM" id="Coils"/>
    </source>
</evidence>
<feature type="coiled-coil region" evidence="2">
    <location>
        <begin position="172"/>
        <end position="206"/>
    </location>
</feature>
<feature type="transmembrane region" description="Helical" evidence="3">
    <location>
        <begin position="36"/>
        <end position="54"/>
    </location>
</feature>
<reference evidence="5" key="1">
    <citation type="journal article" date="2020" name="Nat. Commun.">
        <title>Genome sequence of the cluster root forming white lupin.</title>
        <authorList>
            <person name="Hufnagel B."/>
            <person name="Marques A."/>
            <person name="Soriano A."/>
            <person name="Marques L."/>
            <person name="Divol F."/>
            <person name="Doumas P."/>
            <person name="Sallet E."/>
            <person name="Mancinotti D."/>
            <person name="Carrere S."/>
            <person name="Marande W."/>
            <person name="Arribat S."/>
            <person name="Keller J."/>
            <person name="Huneau C."/>
            <person name="Blein T."/>
            <person name="Aime D."/>
            <person name="Laguerre M."/>
            <person name="Taylor J."/>
            <person name="Schubert V."/>
            <person name="Nelson M."/>
            <person name="Geu-Flores F."/>
            <person name="Crespi M."/>
            <person name="Gallardo-Guerrero K."/>
            <person name="Delaux P.-M."/>
            <person name="Salse J."/>
            <person name="Berges H."/>
            <person name="Guyot R."/>
            <person name="Gouzy J."/>
            <person name="Peret B."/>
        </authorList>
    </citation>
    <scope>NUCLEOTIDE SEQUENCE [LARGE SCALE GENOMIC DNA]</scope>
    <source>
        <strain evidence="5">cv. Amiga</strain>
    </source>
</reference>
<protein>
    <recommendedName>
        <fullName evidence="6">Magnesium transporter</fullName>
    </recommendedName>
</protein>
<name>A0A6A4PI57_LUPAL</name>
<evidence type="ECO:0000313" key="4">
    <source>
        <dbReference type="EMBL" id="KAE9601235.1"/>
    </source>
</evidence>
<dbReference type="GO" id="GO:0015095">
    <property type="term" value="F:magnesium ion transmembrane transporter activity"/>
    <property type="evidence" value="ECO:0007669"/>
    <property type="project" value="TreeGrafter"/>
</dbReference>
<evidence type="ECO:0008006" key="6">
    <source>
        <dbReference type="Google" id="ProtNLM"/>
    </source>
</evidence>
<accession>A0A6A4PI57</accession>
<keyword evidence="3" id="KW-0472">Membrane</keyword>